<dbReference type="EMBL" id="JBITMB010000003">
    <property type="protein sequence ID" value="MFI7440920.1"/>
    <property type="molecule type" value="Genomic_DNA"/>
</dbReference>
<protein>
    <submittedName>
        <fullName evidence="1">Uncharacterized protein</fullName>
    </submittedName>
</protein>
<dbReference type="RefSeq" id="WP_397020716.1">
    <property type="nucleotide sequence ID" value="NZ_JBITMB010000003.1"/>
</dbReference>
<evidence type="ECO:0000313" key="1">
    <source>
        <dbReference type="EMBL" id="MFI7440920.1"/>
    </source>
</evidence>
<proteinExistence type="predicted"/>
<sequence>MGRIEFSTATSQVRYKTVVMDRYDWLRCAAPCNDDSHGSGFEYLSNEPTLAILPEGTDLDGIYVWPRFVASAMSTAKMLRLVSLVLASLRPPAWV</sequence>
<reference evidence="1 2" key="1">
    <citation type="submission" date="2024-10" db="EMBL/GenBank/DDBJ databases">
        <title>The Natural Products Discovery Center: Release of the First 8490 Sequenced Strains for Exploring Actinobacteria Biosynthetic Diversity.</title>
        <authorList>
            <person name="Kalkreuter E."/>
            <person name="Kautsar S.A."/>
            <person name="Yang D."/>
            <person name="Bader C.D."/>
            <person name="Teijaro C.N."/>
            <person name="Fluegel L."/>
            <person name="Davis C.M."/>
            <person name="Simpson J.R."/>
            <person name="Lauterbach L."/>
            <person name="Steele A.D."/>
            <person name="Gui C."/>
            <person name="Meng S."/>
            <person name="Li G."/>
            <person name="Viehrig K."/>
            <person name="Ye F."/>
            <person name="Su P."/>
            <person name="Kiefer A.F."/>
            <person name="Nichols A."/>
            <person name="Cepeda A.J."/>
            <person name="Yan W."/>
            <person name="Fan B."/>
            <person name="Jiang Y."/>
            <person name="Adhikari A."/>
            <person name="Zheng C.-J."/>
            <person name="Schuster L."/>
            <person name="Cowan T.M."/>
            <person name="Smanski M.J."/>
            <person name="Chevrette M.G."/>
            <person name="De Carvalho L.P.S."/>
            <person name="Shen B."/>
        </authorList>
    </citation>
    <scope>NUCLEOTIDE SEQUENCE [LARGE SCALE GENOMIC DNA]</scope>
    <source>
        <strain evidence="1 2">NPDC049503</strain>
    </source>
</reference>
<organism evidence="1 2">
    <name type="scientific">Nonomuraea indica</name>
    <dbReference type="NCBI Taxonomy" id="1581193"/>
    <lineage>
        <taxon>Bacteria</taxon>
        <taxon>Bacillati</taxon>
        <taxon>Actinomycetota</taxon>
        <taxon>Actinomycetes</taxon>
        <taxon>Streptosporangiales</taxon>
        <taxon>Streptosporangiaceae</taxon>
        <taxon>Nonomuraea</taxon>
    </lineage>
</organism>
<dbReference type="Proteomes" id="UP001612928">
    <property type="component" value="Unassembled WGS sequence"/>
</dbReference>
<comment type="caution">
    <text evidence="1">The sequence shown here is derived from an EMBL/GenBank/DDBJ whole genome shotgun (WGS) entry which is preliminary data.</text>
</comment>
<accession>A0ABW8A356</accession>
<keyword evidence="2" id="KW-1185">Reference proteome</keyword>
<evidence type="ECO:0000313" key="2">
    <source>
        <dbReference type="Proteomes" id="UP001612928"/>
    </source>
</evidence>
<gene>
    <name evidence="1" type="ORF">ACIBP5_13285</name>
</gene>
<name>A0ABW8A356_9ACTN</name>